<feature type="region of interest" description="Disordered" evidence="14">
    <location>
        <begin position="468"/>
        <end position="490"/>
    </location>
</feature>
<evidence type="ECO:0000256" key="9">
    <source>
        <dbReference type="ARBA" id="ARBA00023002"/>
    </source>
</evidence>
<dbReference type="Proteomes" id="UP000308730">
    <property type="component" value="Unassembled WGS sequence"/>
</dbReference>
<dbReference type="SFLD" id="SFLDS00052">
    <property type="entry name" value="Ferric_Reductase_Domain"/>
    <property type="match status" value="1"/>
</dbReference>
<reference evidence="17 18" key="1">
    <citation type="submission" date="2019-02" db="EMBL/GenBank/DDBJ databases">
        <title>Genome sequencing of the rare red list fungi Antrodiella citrinella (Flaviporus citrinellus).</title>
        <authorList>
            <person name="Buettner E."/>
            <person name="Kellner H."/>
        </authorList>
    </citation>
    <scope>NUCLEOTIDE SEQUENCE [LARGE SCALE GENOMIC DNA]</scope>
    <source>
        <strain evidence="17 18">DSM 108506</strain>
    </source>
</reference>
<comment type="catalytic activity">
    <reaction evidence="13">
        <text>2 a Fe(II)-siderophore + NADP(+) + H(+) = 2 a Fe(III)-siderophore + NADPH</text>
        <dbReference type="Rhea" id="RHEA:28795"/>
        <dbReference type="Rhea" id="RHEA-COMP:11342"/>
        <dbReference type="Rhea" id="RHEA-COMP:11344"/>
        <dbReference type="ChEBI" id="CHEBI:15378"/>
        <dbReference type="ChEBI" id="CHEBI:29033"/>
        <dbReference type="ChEBI" id="CHEBI:29034"/>
        <dbReference type="ChEBI" id="CHEBI:57783"/>
        <dbReference type="ChEBI" id="CHEBI:58349"/>
        <dbReference type="EC" id="1.16.1.9"/>
    </reaction>
</comment>
<evidence type="ECO:0000256" key="5">
    <source>
        <dbReference type="ARBA" id="ARBA00022475"/>
    </source>
</evidence>
<dbReference type="InterPro" id="IPR017927">
    <property type="entry name" value="FAD-bd_FR_type"/>
</dbReference>
<dbReference type="GO" id="GO:0015677">
    <property type="term" value="P:copper ion import"/>
    <property type="evidence" value="ECO:0007669"/>
    <property type="project" value="TreeGrafter"/>
</dbReference>
<dbReference type="GO" id="GO:0052851">
    <property type="term" value="F:ferric-chelate reductase (NADPH) activity"/>
    <property type="evidence" value="ECO:0007669"/>
    <property type="project" value="UniProtKB-EC"/>
</dbReference>
<dbReference type="GO" id="GO:0005886">
    <property type="term" value="C:plasma membrane"/>
    <property type="evidence" value="ECO:0007669"/>
    <property type="project" value="UniProtKB-SubCell"/>
</dbReference>
<evidence type="ECO:0000256" key="6">
    <source>
        <dbReference type="ARBA" id="ARBA00022692"/>
    </source>
</evidence>
<feature type="transmembrane region" description="Helical" evidence="15">
    <location>
        <begin position="118"/>
        <end position="142"/>
    </location>
</feature>
<evidence type="ECO:0000256" key="7">
    <source>
        <dbReference type="ARBA" id="ARBA00022982"/>
    </source>
</evidence>
<protein>
    <recommendedName>
        <fullName evidence="3">ferric-chelate reductase (NADPH)</fullName>
        <ecNumber evidence="3">1.16.1.9</ecNumber>
    </recommendedName>
</protein>
<evidence type="ECO:0000313" key="18">
    <source>
        <dbReference type="Proteomes" id="UP000308730"/>
    </source>
</evidence>
<feature type="transmembrane region" description="Helical" evidence="15">
    <location>
        <begin position="163"/>
        <end position="183"/>
    </location>
</feature>
<evidence type="ECO:0000256" key="2">
    <source>
        <dbReference type="ARBA" id="ARBA00006278"/>
    </source>
</evidence>
<keyword evidence="18" id="KW-1185">Reference proteome</keyword>
<keyword evidence="9" id="KW-0560">Oxidoreductase</keyword>
<feature type="compositionally biased region" description="Basic and acidic residues" evidence="14">
    <location>
        <begin position="471"/>
        <end position="490"/>
    </location>
</feature>
<dbReference type="SUPFAM" id="SSF52343">
    <property type="entry name" value="Ferredoxin reductase-like, C-terminal NADP-linked domain"/>
    <property type="match status" value="1"/>
</dbReference>
<proteinExistence type="inferred from homology"/>
<dbReference type="InterPro" id="IPR013112">
    <property type="entry name" value="FAD-bd_8"/>
</dbReference>
<evidence type="ECO:0000256" key="3">
    <source>
        <dbReference type="ARBA" id="ARBA00012668"/>
    </source>
</evidence>
<evidence type="ECO:0000313" key="17">
    <source>
        <dbReference type="EMBL" id="THH27695.1"/>
    </source>
</evidence>
<gene>
    <name evidence="17" type="ORF">EUX98_g6493</name>
</gene>
<feature type="transmembrane region" description="Helical" evidence="15">
    <location>
        <begin position="92"/>
        <end position="112"/>
    </location>
</feature>
<dbReference type="Gene3D" id="3.40.50.80">
    <property type="entry name" value="Nucleotide-binding domain of ferredoxin-NADP reductase (FNR) module"/>
    <property type="match status" value="1"/>
</dbReference>
<dbReference type="InterPro" id="IPR013130">
    <property type="entry name" value="Fe3_Rdtase_TM_dom"/>
</dbReference>
<keyword evidence="8 15" id="KW-1133">Transmembrane helix</keyword>
<dbReference type="SFLD" id="SFLDG01168">
    <property type="entry name" value="Ferric_reductase_subgroup_(FRE"/>
    <property type="match status" value="1"/>
</dbReference>
<dbReference type="PROSITE" id="PS51384">
    <property type="entry name" value="FAD_FR"/>
    <property type="match status" value="1"/>
</dbReference>
<dbReference type="SUPFAM" id="SSF63380">
    <property type="entry name" value="Riboflavin synthase domain-like"/>
    <property type="match status" value="1"/>
</dbReference>
<keyword evidence="5" id="KW-1003">Cell membrane</keyword>
<name>A0A4S4MPN4_9APHY</name>
<comment type="caution">
    <text evidence="17">The sequence shown here is derived from an EMBL/GenBank/DDBJ whole genome shotgun (WGS) entry which is preliminary data.</text>
</comment>
<evidence type="ECO:0000256" key="8">
    <source>
        <dbReference type="ARBA" id="ARBA00022989"/>
    </source>
</evidence>
<dbReference type="CDD" id="cd06186">
    <property type="entry name" value="NOX_Duox_like_FAD_NADP"/>
    <property type="match status" value="1"/>
</dbReference>
<keyword evidence="11 15" id="KW-0472">Membrane</keyword>
<sequence length="573" mass="63408">MALSAAQVKALKHKGERAFPVYTWWLYLSIIGVLTLNNIAWKLWAWRKRSTHQKQSTAQRGSTSASNLPAAILTASRIAALRWRLPVVPMNVLEILMTIAYILVLFCLEFTSTNGLQIALWADRCGHIVAIQFPLIVALSWKNSLISFMTGISYEKLNLFHRVCARVNLMLVYVHLFGTLYALGGAGGKQWFHDPYTYCGPVAGFSLTLLVMISTAPVRKRFYEFFVKAHMLLVTIIMISVTFHVTLAPPGFGFYVWPAFVFWAFDRLVRFGRWIVLNNLFQPRKSSGQIDLISDDTLLFTVNRHIPFGWYAGQHVFLSLPTLGRLQSHPFTIATIPSSDAKKDELVFIVRVREGLTKKIKQHIMEFGSCETPMFLDGPYGAPPDITPFSTCVFIAGGSGISYTLPRLEELLTQVIAKNACASRVVFVWVIRSRAHLKWVASRFSKIAASAPSDVTLVLNVHITGGSPQVEDLRDSPEADVEKDASVDDEDTKSKAELDALAEGLVITNGRPDVFKILEAEVNAAVGPVSVDVAGPASLLSDTRKALTGKFAGPGGVMKGTPTVQLNIEEFSM</sequence>
<evidence type="ECO:0000256" key="4">
    <source>
        <dbReference type="ARBA" id="ARBA00022448"/>
    </source>
</evidence>
<comment type="subcellular location">
    <subcellularLocation>
        <location evidence="1">Cell membrane</location>
        <topology evidence="1">Multi-pass membrane protein</topology>
    </subcellularLocation>
</comment>
<feature type="transmembrane region" description="Helical" evidence="15">
    <location>
        <begin position="225"/>
        <end position="246"/>
    </location>
</feature>
<dbReference type="InterPro" id="IPR017938">
    <property type="entry name" value="Riboflavin_synthase-like_b-brl"/>
</dbReference>
<keyword evidence="7" id="KW-0249">Electron transport</keyword>
<dbReference type="InterPro" id="IPR051410">
    <property type="entry name" value="Ferric/Cupric_Reductase"/>
</dbReference>
<evidence type="ECO:0000256" key="10">
    <source>
        <dbReference type="ARBA" id="ARBA00023065"/>
    </source>
</evidence>
<dbReference type="OrthoDB" id="4494341at2759"/>
<dbReference type="EC" id="1.16.1.9" evidence="3"/>
<dbReference type="Pfam" id="PF08030">
    <property type="entry name" value="NAD_binding_6"/>
    <property type="match status" value="1"/>
</dbReference>
<dbReference type="Pfam" id="PF01794">
    <property type="entry name" value="Ferric_reduct"/>
    <property type="match status" value="1"/>
</dbReference>
<evidence type="ECO:0000256" key="11">
    <source>
        <dbReference type="ARBA" id="ARBA00023136"/>
    </source>
</evidence>
<comment type="similarity">
    <text evidence="2">Belongs to the ferric reductase (FRE) family.</text>
</comment>
<keyword evidence="6 15" id="KW-0812">Transmembrane</keyword>
<evidence type="ECO:0000259" key="16">
    <source>
        <dbReference type="PROSITE" id="PS51384"/>
    </source>
</evidence>
<dbReference type="EMBL" id="SGPM01000232">
    <property type="protein sequence ID" value="THH27695.1"/>
    <property type="molecule type" value="Genomic_DNA"/>
</dbReference>
<dbReference type="GO" id="GO:0006879">
    <property type="term" value="P:intracellular iron ion homeostasis"/>
    <property type="evidence" value="ECO:0007669"/>
    <property type="project" value="TreeGrafter"/>
</dbReference>
<dbReference type="InterPro" id="IPR013121">
    <property type="entry name" value="Fe_red_NAD-bd_6"/>
</dbReference>
<evidence type="ECO:0000256" key="1">
    <source>
        <dbReference type="ARBA" id="ARBA00004651"/>
    </source>
</evidence>
<feature type="domain" description="FAD-binding FR-type" evidence="16">
    <location>
        <begin position="220"/>
        <end position="386"/>
    </location>
</feature>
<keyword evidence="10" id="KW-0406">Ion transport</keyword>
<dbReference type="GO" id="GO:0006826">
    <property type="term" value="P:iron ion transport"/>
    <property type="evidence" value="ECO:0007669"/>
    <property type="project" value="UniProtKB-ARBA"/>
</dbReference>
<evidence type="ECO:0000256" key="12">
    <source>
        <dbReference type="ARBA" id="ARBA00023180"/>
    </source>
</evidence>
<keyword evidence="4" id="KW-0813">Transport</keyword>
<accession>A0A4S4MPN4</accession>
<feature type="transmembrane region" description="Helical" evidence="15">
    <location>
        <begin position="24"/>
        <end position="44"/>
    </location>
</feature>
<organism evidence="17 18">
    <name type="scientific">Antrodiella citrinella</name>
    <dbReference type="NCBI Taxonomy" id="2447956"/>
    <lineage>
        <taxon>Eukaryota</taxon>
        <taxon>Fungi</taxon>
        <taxon>Dikarya</taxon>
        <taxon>Basidiomycota</taxon>
        <taxon>Agaricomycotina</taxon>
        <taxon>Agaricomycetes</taxon>
        <taxon>Polyporales</taxon>
        <taxon>Steccherinaceae</taxon>
        <taxon>Antrodiella</taxon>
    </lineage>
</organism>
<keyword evidence="12" id="KW-0325">Glycoprotein</keyword>
<dbReference type="AlphaFoldDB" id="A0A4S4MPN4"/>
<dbReference type="InterPro" id="IPR039261">
    <property type="entry name" value="FNR_nucleotide-bd"/>
</dbReference>
<evidence type="ECO:0000256" key="15">
    <source>
        <dbReference type="SAM" id="Phobius"/>
    </source>
</evidence>
<dbReference type="PANTHER" id="PTHR32361">
    <property type="entry name" value="FERRIC/CUPRIC REDUCTASE TRANSMEMBRANE COMPONENT"/>
    <property type="match status" value="1"/>
</dbReference>
<dbReference type="Gene3D" id="2.40.30.10">
    <property type="entry name" value="Translation factors"/>
    <property type="match status" value="1"/>
</dbReference>
<evidence type="ECO:0000256" key="14">
    <source>
        <dbReference type="SAM" id="MobiDB-lite"/>
    </source>
</evidence>
<feature type="transmembrane region" description="Helical" evidence="15">
    <location>
        <begin position="195"/>
        <end position="213"/>
    </location>
</feature>
<dbReference type="PANTHER" id="PTHR32361:SF9">
    <property type="entry name" value="FERRIC REDUCTASE TRANSMEMBRANE COMPONENT 3-RELATED"/>
    <property type="match status" value="1"/>
</dbReference>
<dbReference type="Pfam" id="PF08022">
    <property type="entry name" value="FAD_binding_8"/>
    <property type="match status" value="1"/>
</dbReference>
<evidence type="ECO:0000256" key="13">
    <source>
        <dbReference type="ARBA" id="ARBA00048483"/>
    </source>
</evidence>